<evidence type="ECO:0000256" key="11">
    <source>
        <dbReference type="ARBA" id="ARBA00022989"/>
    </source>
</evidence>
<evidence type="ECO:0000256" key="6">
    <source>
        <dbReference type="ARBA" id="ARBA00022475"/>
    </source>
</evidence>
<keyword evidence="7" id="KW-0997">Cell inner membrane</keyword>
<dbReference type="InterPro" id="IPR022910">
    <property type="entry name" value="Thiol_diS_interchange_DbsD"/>
</dbReference>
<dbReference type="GO" id="GO:0017004">
    <property type="term" value="P:cytochrome complex assembly"/>
    <property type="evidence" value="ECO:0007669"/>
    <property type="project" value="InterPro"/>
</dbReference>
<feature type="transmembrane region" description="Helical" evidence="20">
    <location>
        <begin position="238"/>
        <end position="263"/>
    </location>
</feature>
<feature type="transmembrane region" description="Helical" evidence="20">
    <location>
        <begin position="448"/>
        <end position="467"/>
    </location>
</feature>
<keyword evidence="6" id="KW-1003">Cell membrane</keyword>
<evidence type="ECO:0000256" key="8">
    <source>
        <dbReference type="ARBA" id="ARBA00022692"/>
    </source>
</evidence>
<dbReference type="Gene3D" id="2.60.40.1250">
    <property type="entry name" value="Thiol:disulfide interchange protein DsbD, N-terminal domain"/>
    <property type="match status" value="1"/>
</dbReference>
<evidence type="ECO:0000256" key="13">
    <source>
        <dbReference type="ARBA" id="ARBA00023027"/>
    </source>
</evidence>
<keyword evidence="12" id="KW-0560">Oxidoreductase</keyword>
<keyword evidence="16" id="KW-0676">Redox-active center</keyword>
<keyword evidence="5" id="KW-0813">Transport</keyword>
<dbReference type="InterPro" id="IPR036249">
    <property type="entry name" value="Thioredoxin-like_sf"/>
</dbReference>
<dbReference type="GO" id="GO:0045454">
    <property type="term" value="P:cell redox homeostasis"/>
    <property type="evidence" value="ECO:0007669"/>
    <property type="project" value="TreeGrafter"/>
</dbReference>
<dbReference type="PANTHER" id="PTHR32234">
    <property type="entry name" value="THIOL:DISULFIDE INTERCHANGE PROTEIN DSBD"/>
    <property type="match status" value="1"/>
</dbReference>
<evidence type="ECO:0000256" key="20">
    <source>
        <dbReference type="SAM" id="Phobius"/>
    </source>
</evidence>
<reference evidence="22" key="1">
    <citation type="journal article" date="2015" name="Nature">
        <title>Complex archaea that bridge the gap between prokaryotes and eukaryotes.</title>
        <authorList>
            <person name="Spang A."/>
            <person name="Saw J.H."/>
            <person name="Jorgensen S.L."/>
            <person name="Zaremba-Niedzwiedzka K."/>
            <person name="Martijn J."/>
            <person name="Lind A.E."/>
            <person name="van Eijk R."/>
            <person name="Schleper C."/>
            <person name="Guy L."/>
            <person name="Ettema T.J."/>
        </authorList>
    </citation>
    <scope>NUCLEOTIDE SEQUENCE</scope>
</reference>
<feature type="transmembrane region" description="Helical" evidence="20">
    <location>
        <begin position="419"/>
        <end position="436"/>
    </location>
</feature>
<feature type="transmembrane region" description="Helical" evidence="20">
    <location>
        <begin position="316"/>
        <end position="349"/>
    </location>
</feature>
<dbReference type="InterPro" id="IPR003834">
    <property type="entry name" value="Cyt_c_assmbl_TM_dom"/>
</dbReference>
<keyword evidence="10" id="KW-0249">Electron transport</keyword>
<evidence type="ECO:0000256" key="7">
    <source>
        <dbReference type="ARBA" id="ARBA00022519"/>
    </source>
</evidence>
<dbReference type="CDD" id="cd02953">
    <property type="entry name" value="DsbDgamma"/>
    <property type="match status" value="1"/>
</dbReference>
<dbReference type="SUPFAM" id="SSF52833">
    <property type="entry name" value="Thioredoxin-like"/>
    <property type="match status" value="1"/>
</dbReference>
<protein>
    <recommendedName>
        <fullName evidence="4">Thiol:disulfide interchange protein DsbD</fullName>
        <ecNumber evidence="3">1.8.1.8</ecNumber>
    </recommendedName>
    <alternativeName>
        <fullName evidence="17">Protein-disulfide reductase</fullName>
    </alternativeName>
</protein>
<evidence type="ECO:0000256" key="17">
    <source>
        <dbReference type="ARBA" id="ARBA00032465"/>
    </source>
</evidence>
<keyword evidence="9" id="KW-0732">Signal</keyword>
<evidence type="ECO:0000256" key="3">
    <source>
        <dbReference type="ARBA" id="ARBA00012612"/>
    </source>
</evidence>
<evidence type="ECO:0000313" key="22">
    <source>
        <dbReference type="EMBL" id="KKO00075.1"/>
    </source>
</evidence>
<gene>
    <name evidence="22" type="ORF">LCGC14_0131870</name>
</gene>
<dbReference type="PROSITE" id="PS51352">
    <property type="entry name" value="THIOREDOXIN_2"/>
    <property type="match status" value="1"/>
</dbReference>
<dbReference type="EMBL" id="LAZR01000043">
    <property type="protein sequence ID" value="KKO00075.1"/>
    <property type="molecule type" value="Genomic_DNA"/>
</dbReference>
<comment type="catalytic activity">
    <reaction evidence="19">
        <text>[protein]-dithiol + NADP(+) = [protein]-disulfide + NADPH + H(+)</text>
        <dbReference type="Rhea" id="RHEA:18753"/>
        <dbReference type="Rhea" id="RHEA-COMP:10593"/>
        <dbReference type="Rhea" id="RHEA-COMP:10594"/>
        <dbReference type="ChEBI" id="CHEBI:15378"/>
        <dbReference type="ChEBI" id="CHEBI:29950"/>
        <dbReference type="ChEBI" id="CHEBI:50058"/>
        <dbReference type="ChEBI" id="CHEBI:57783"/>
        <dbReference type="ChEBI" id="CHEBI:58349"/>
        <dbReference type="EC" id="1.8.1.8"/>
    </reaction>
</comment>
<proteinExistence type="inferred from homology"/>
<evidence type="ECO:0000256" key="14">
    <source>
        <dbReference type="ARBA" id="ARBA00023136"/>
    </source>
</evidence>
<dbReference type="SUPFAM" id="SSF74863">
    <property type="entry name" value="Thiol:disulfide interchange protein DsbD, N-terminal domain (DsbD-alpha)"/>
    <property type="match status" value="1"/>
</dbReference>
<comment type="caution">
    <text evidence="22">The sequence shown here is derived from an EMBL/GenBank/DDBJ whole genome shotgun (WGS) entry which is preliminary data.</text>
</comment>
<comment type="subcellular location">
    <subcellularLocation>
        <location evidence="1">Cell inner membrane</location>
        <topology evidence="1">Multi-pass membrane protein</topology>
    </subcellularLocation>
</comment>
<dbReference type="Pfam" id="PF02683">
    <property type="entry name" value="DsbD_TM"/>
    <property type="match status" value="1"/>
</dbReference>
<dbReference type="GO" id="GO:0047134">
    <property type="term" value="F:protein-disulfide reductase [NAD(P)H] activity"/>
    <property type="evidence" value="ECO:0007669"/>
    <property type="project" value="UniProtKB-EC"/>
</dbReference>
<dbReference type="AlphaFoldDB" id="A0A0F9V7W2"/>
<evidence type="ECO:0000259" key="21">
    <source>
        <dbReference type="PROSITE" id="PS51352"/>
    </source>
</evidence>
<dbReference type="Gene3D" id="3.40.30.10">
    <property type="entry name" value="Glutaredoxin"/>
    <property type="match status" value="1"/>
</dbReference>
<evidence type="ECO:0000256" key="4">
    <source>
        <dbReference type="ARBA" id="ARBA00013830"/>
    </source>
</evidence>
<evidence type="ECO:0000256" key="15">
    <source>
        <dbReference type="ARBA" id="ARBA00023157"/>
    </source>
</evidence>
<name>A0A0F9V7W2_9ZZZZ</name>
<keyword evidence="13" id="KW-0520">NAD</keyword>
<accession>A0A0F9V7W2</accession>
<evidence type="ECO:0000256" key="12">
    <source>
        <dbReference type="ARBA" id="ARBA00023002"/>
    </source>
</evidence>
<evidence type="ECO:0000256" key="5">
    <source>
        <dbReference type="ARBA" id="ARBA00022448"/>
    </source>
</evidence>
<dbReference type="GO" id="GO:0005886">
    <property type="term" value="C:plasma membrane"/>
    <property type="evidence" value="ECO:0007669"/>
    <property type="project" value="UniProtKB-SubCell"/>
</dbReference>
<sequence length="612" mass="65124">MAVLYLAGCTMRLFRFFVLLSLLLASSAQAAFPSTANSSGSLTGLLQGSSNQADFLPVHEAFRPGLLDVNDQEIRVIFDIAPGYYLYRHRLHFSLQGEQEQPLTPSLPEGKHKTDEYFGDVEVYYNQLEVVLDISALPTGASQLTVGFQGCADAGLCYPPEVVTLELPNSGAAAGTATPTDAGGFNQLLGAQSGGLALLLFFVAGLGLTFTPCVLPMLPILSSLVLGRSTIGRGRALALALAYVLGMALTLAVVGALIGSFGAALNIQARLQSPWVLGAFAAFFTLFALAMFGHFDLSLPRFLREPLERLNQRTEGGSLAGAAGMGVLSTLVVSPCISAPLAGALVYISTTGDALGGGFKLFALGLGMGVPLLLVALFGSTLLPRSGPWLNTVKHLFGFGLLAVAIWLLERLLPGPLTLALWAALAAGLAVRIGLFSANHDNYLRRTLALLIALYASAALFGALAGGEDPLRPLQPFSAKTSSNDATDWFVTLEDPAALDQALRSAAQQQKPAIIDVYADWCISCKVMEREILSKPDVRDALSGYARIKLDLTNNTAAQRAWLTRHQLFGPPAYLFFNSNGEELKQLRIQGEVDKVHFMRVLINADAGNITP</sequence>
<evidence type="ECO:0000256" key="16">
    <source>
        <dbReference type="ARBA" id="ARBA00023284"/>
    </source>
</evidence>
<dbReference type="EC" id="1.8.1.8" evidence="3"/>
<evidence type="ECO:0000256" key="18">
    <source>
        <dbReference type="ARBA" id="ARBA00047388"/>
    </source>
</evidence>
<feature type="transmembrane region" description="Helical" evidence="20">
    <location>
        <begin position="275"/>
        <end position="295"/>
    </location>
</feature>
<comment type="catalytic activity">
    <reaction evidence="18">
        <text>[protein]-dithiol + NAD(+) = [protein]-disulfide + NADH + H(+)</text>
        <dbReference type="Rhea" id="RHEA:18749"/>
        <dbReference type="Rhea" id="RHEA-COMP:10593"/>
        <dbReference type="Rhea" id="RHEA-COMP:10594"/>
        <dbReference type="ChEBI" id="CHEBI:15378"/>
        <dbReference type="ChEBI" id="CHEBI:29950"/>
        <dbReference type="ChEBI" id="CHEBI:50058"/>
        <dbReference type="ChEBI" id="CHEBI:57540"/>
        <dbReference type="ChEBI" id="CHEBI:57945"/>
        <dbReference type="EC" id="1.8.1.8"/>
    </reaction>
</comment>
<feature type="domain" description="Thioredoxin" evidence="21">
    <location>
        <begin position="468"/>
        <end position="608"/>
    </location>
</feature>
<feature type="transmembrane region" description="Helical" evidence="20">
    <location>
        <begin position="395"/>
        <end position="413"/>
    </location>
</feature>
<evidence type="ECO:0000256" key="1">
    <source>
        <dbReference type="ARBA" id="ARBA00004429"/>
    </source>
</evidence>
<keyword evidence="15" id="KW-1015">Disulfide bond</keyword>
<dbReference type="PANTHER" id="PTHR32234:SF0">
    <property type="entry name" value="THIOL:DISULFIDE INTERCHANGE PROTEIN DSBD"/>
    <property type="match status" value="1"/>
</dbReference>
<keyword evidence="14 20" id="KW-0472">Membrane</keyword>
<evidence type="ECO:0000256" key="10">
    <source>
        <dbReference type="ARBA" id="ARBA00022982"/>
    </source>
</evidence>
<dbReference type="HAMAP" id="MF_00399">
    <property type="entry name" value="DbsD"/>
    <property type="match status" value="1"/>
</dbReference>
<dbReference type="InterPro" id="IPR036929">
    <property type="entry name" value="DsbDN_sf"/>
</dbReference>
<dbReference type="InterPro" id="IPR035671">
    <property type="entry name" value="DsbD_gamma"/>
</dbReference>
<dbReference type="Pfam" id="PF11412">
    <property type="entry name" value="DsbD_N"/>
    <property type="match status" value="1"/>
</dbReference>
<keyword evidence="8 20" id="KW-0812">Transmembrane</keyword>
<dbReference type="InterPro" id="IPR028250">
    <property type="entry name" value="DsbDN"/>
</dbReference>
<feature type="transmembrane region" description="Helical" evidence="20">
    <location>
        <begin position="361"/>
        <end position="383"/>
    </location>
</feature>
<dbReference type="Pfam" id="PF13899">
    <property type="entry name" value="Thioredoxin_7"/>
    <property type="match status" value="1"/>
</dbReference>
<keyword evidence="11 20" id="KW-1133">Transmembrane helix</keyword>
<evidence type="ECO:0000256" key="19">
    <source>
        <dbReference type="ARBA" id="ARBA00047804"/>
    </source>
</evidence>
<feature type="transmembrane region" description="Helical" evidence="20">
    <location>
        <begin position="196"/>
        <end position="226"/>
    </location>
</feature>
<dbReference type="InterPro" id="IPR013766">
    <property type="entry name" value="Thioredoxin_domain"/>
</dbReference>
<evidence type="ECO:0000256" key="2">
    <source>
        <dbReference type="ARBA" id="ARBA00007241"/>
    </source>
</evidence>
<dbReference type="NCBIfam" id="NF001419">
    <property type="entry name" value="PRK00293.1"/>
    <property type="match status" value="1"/>
</dbReference>
<evidence type="ECO:0000256" key="9">
    <source>
        <dbReference type="ARBA" id="ARBA00022729"/>
    </source>
</evidence>
<organism evidence="22">
    <name type="scientific">marine sediment metagenome</name>
    <dbReference type="NCBI Taxonomy" id="412755"/>
    <lineage>
        <taxon>unclassified sequences</taxon>
        <taxon>metagenomes</taxon>
        <taxon>ecological metagenomes</taxon>
    </lineage>
</organism>
<comment type="similarity">
    <text evidence="2">Belongs to the thioredoxin family. DsbD subfamily.</text>
</comment>